<dbReference type="PANTHER" id="PTHR43692:SF1">
    <property type="entry name" value="UDP-N-ACETYLMURAMOYLALANINE--D-GLUTAMATE LIGASE"/>
    <property type="match status" value="1"/>
</dbReference>
<dbReference type="InterPro" id="IPR013221">
    <property type="entry name" value="Mur_ligase_cen"/>
</dbReference>
<keyword evidence="9 10" id="KW-0961">Cell wall biogenesis/degradation</keyword>
<dbReference type="NCBIfam" id="TIGR01087">
    <property type="entry name" value="murD"/>
    <property type="match status" value="1"/>
</dbReference>
<evidence type="ECO:0000256" key="10">
    <source>
        <dbReference type="RuleBase" id="RU003664"/>
    </source>
</evidence>
<dbReference type="Proteomes" id="UP000501812">
    <property type="component" value="Chromosome"/>
</dbReference>
<dbReference type="InterPro" id="IPR036565">
    <property type="entry name" value="Mur-like_cat_sf"/>
</dbReference>
<evidence type="ECO:0000256" key="2">
    <source>
        <dbReference type="ARBA" id="ARBA00004752"/>
    </source>
</evidence>
<evidence type="ECO:0000259" key="11">
    <source>
        <dbReference type="Pfam" id="PF02875"/>
    </source>
</evidence>
<keyword evidence="9 10" id="KW-0573">Peptidoglycan synthesis</keyword>
<evidence type="ECO:0000256" key="6">
    <source>
        <dbReference type="ARBA" id="ARBA00022741"/>
    </source>
</evidence>
<dbReference type="GO" id="GO:0009252">
    <property type="term" value="P:peptidoglycan biosynthetic process"/>
    <property type="evidence" value="ECO:0007669"/>
    <property type="project" value="UniProtKB-UniRule"/>
</dbReference>
<dbReference type="Pfam" id="PF08245">
    <property type="entry name" value="Mur_ligase_M"/>
    <property type="match status" value="1"/>
</dbReference>
<reference evidence="13 14" key="1">
    <citation type="submission" date="2020-04" db="EMBL/GenBank/DDBJ databases">
        <title>Luteolibacter sp. G-1-1-1 isolated from soil.</title>
        <authorList>
            <person name="Dahal R.H."/>
        </authorList>
    </citation>
    <scope>NUCLEOTIDE SEQUENCE [LARGE SCALE GENOMIC DNA]</scope>
    <source>
        <strain evidence="13 14">G-1-1-1</strain>
    </source>
</reference>
<dbReference type="GO" id="GO:0008360">
    <property type="term" value="P:regulation of cell shape"/>
    <property type="evidence" value="ECO:0007669"/>
    <property type="project" value="UniProtKB-KW"/>
</dbReference>
<dbReference type="AlphaFoldDB" id="A0A858RND8"/>
<keyword evidence="8 9" id="KW-0131">Cell cycle</keyword>
<dbReference type="Gene3D" id="3.40.1190.10">
    <property type="entry name" value="Mur-like, catalytic domain"/>
    <property type="match status" value="1"/>
</dbReference>
<dbReference type="PANTHER" id="PTHR43692">
    <property type="entry name" value="UDP-N-ACETYLMURAMOYLALANINE--D-GLUTAMATE LIGASE"/>
    <property type="match status" value="1"/>
</dbReference>
<dbReference type="EC" id="6.3.2.9" evidence="9 10"/>
<comment type="function">
    <text evidence="9 10">Cell wall formation. Catalyzes the addition of glutamate to the nucleotide precursor UDP-N-acetylmuramoyl-L-alanine (UMA).</text>
</comment>
<dbReference type="GO" id="GO:0005737">
    <property type="term" value="C:cytoplasm"/>
    <property type="evidence" value="ECO:0007669"/>
    <property type="project" value="UniProtKB-SubCell"/>
</dbReference>
<dbReference type="KEGG" id="luo:HHL09_17340"/>
<evidence type="ECO:0000256" key="3">
    <source>
        <dbReference type="ARBA" id="ARBA00022490"/>
    </source>
</evidence>
<accession>A0A858RND8</accession>
<dbReference type="InterPro" id="IPR005762">
    <property type="entry name" value="MurD"/>
</dbReference>
<feature type="domain" description="Mur ligase C-terminal" evidence="11">
    <location>
        <begin position="298"/>
        <end position="408"/>
    </location>
</feature>
<evidence type="ECO:0000259" key="12">
    <source>
        <dbReference type="Pfam" id="PF08245"/>
    </source>
</evidence>
<keyword evidence="14" id="KW-1185">Reference proteome</keyword>
<dbReference type="InterPro" id="IPR036615">
    <property type="entry name" value="Mur_ligase_C_dom_sf"/>
</dbReference>
<dbReference type="Pfam" id="PF02875">
    <property type="entry name" value="Mur_ligase_C"/>
    <property type="match status" value="1"/>
</dbReference>
<evidence type="ECO:0000313" key="13">
    <source>
        <dbReference type="EMBL" id="QJE97473.1"/>
    </source>
</evidence>
<organism evidence="13 14">
    <name type="scientific">Luteolibacter luteus</name>
    <dbReference type="NCBI Taxonomy" id="2728835"/>
    <lineage>
        <taxon>Bacteria</taxon>
        <taxon>Pseudomonadati</taxon>
        <taxon>Verrucomicrobiota</taxon>
        <taxon>Verrucomicrobiia</taxon>
        <taxon>Verrucomicrobiales</taxon>
        <taxon>Verrucomicrobiaceae</taxon>
        <taxon>Luteolibacter</taxon>
    </lineage>
</organism>
<protein>
    <recommendedName>
        <fullName evidence="9 10">UDP-N-acetylmuramoylalanine--D-glutamate ligase</fullName>
        <ecNumber evidence="9 10">6.3.2.9</ecNumber>
    </recommendedName>
    <alternativeName>
        <fullName evidence="9">D-glutamic acid-adding enzyme</fullName>
    </alternativeName>
    <alternativeName>
        <fullName evidence="9">UDP-N-acetylmuramoyl-L-alanyl-D-glutamate synthetase</fullName>
    </alternativeName>
</protein>
<sequence>MTLAGKNVVILGAGRSGRAAAALALREGAEVHVHDAAFVIEGMPVEVHLHPGASVEKGKEIKSDLLVISPGIDTFGPMVEAYSANAGEMIGETEFASRYYTGRIVGITGTNGKTTTTELVERILRAGGYDAAPCGNYGTPLSEIVLRDPVPNAVSLELSSFQLETIRGFRPDVSIWLNFAPDHMDRYPTVQAYFDAKFRIFENQTESDTAVVRSGENLPAIRPQVITFSTEDSSADWFSDGRRILRKGEAVLDLEASTRMRGLHNAENAMAAIAACEAIGISIADATRALDGYAPPLHRCELVRTLDGVEYLNDSKATNLHALESALRSQTRPVVLIAGGKEKGLDYAPVVPLLEKKAVAAVTYGQIAAPLASVFASAVPVEQTVTLADAVTIARRLAPRGSTILLSPGTSSFDQFSGYEQRGDVFREIVLNLR</sequence>
<dbReference type="SUPFAM" id="SSF51984">
    <property type="entry name" value="MurCD N-terminal domain"/>
    <property type="match status" value="1"/>
</dbReference>
<feature type="binding site" evidence="9">
    <location>
        <begin position="109"/>
        <end position="115"/>
    </location>
    <ligand>
        <name>ATP</name>
        <dbReference type="ChEBI" id="CHEBI:30616"/>
    </ligand>
</feature>
<evidence type="ECO:0000256" key="8">
    <source>
        <dbReference type="ARBA" id="ARBA00023306"/>
    </source>
</evidence>
<comment type="pathway">
    <text evidence="2 9 10">Cell wall biogenesis; peptidoglycan biosynthesis.</text>
</comment>
<name>A0A858RND8_9BACT</name>
<dbReference type="InterPro" id="IPR004101">
    <property type="entry name" value="Mur_ligase_C"/>
</dbReference>
<dbReference type="EMBL" id="CP051774">
    <property type="protein sequence ID" value="QJE97473.1"/>
    <property type="molecule type" value="Genomic_DNA"/>
</dbReference>
<evidence type="ECO:0000256" key="5">
    <source>
        <dbReference type="ARBA" id="ARBA00022618"/>
    </source>
</evidence>
<evidence type="ECO:0000256" key="7">
    <source>
        <dbReference type="ARBA" id="ARBA00022840"/>
    </source>
</evidence>
<dbReference type="Gene3D" id="3.40.50.720">
    <property type="entry name" value="NAD(P)-binding Rossmann-like Domain"/>
    <property type="match status" value="1"/>
</dbReference>
<dbReference type="GO" id="GO:0071555">
    <property type="term" value="P:cell wall organization"/>
    <property type="evidence" value="ECO:0007669"/>
    <property type="project" value="UniProtKB-KW"/>
</dbReference>
<comment type="catalytic activity">
    <reaction evidence="9 10">
        <text>UDP-N-acetyl-alpha-D-muramoyl-L-alanine + D-glutamate + ATP = UDP-N-acetyl-alpha-D-muramoyl-L-alanyl-D-glutamate + ADP + phosphate + H(+)</text>
        <dbReference type="Rhea" id="RHEA:16429"/>
        <dbReference type="ChEBI" id="CHEBI:15378"/>
        <dbReference type="ChEBI" id="CHEBI:29986"/>
        <dbReference type="ChEBI" id="CHEBI:30616"/>
        <dbReference type="ChEBI" id="CHEBI:43474"/>
        <dbReference type="ChEBI" id="CHEBI:83898"/>
        <dbReference type="ChEBI" id="CHEBI:83900"/>
        <dbReference type="ChEBI" id="CHEBI:456216"/>
        <dbReference type="EC" id="6.3.2.9"/>
    </reaction>
</comment>
<proteinExistence type="inferred from homology"/>
<dbReference type="UniPathway" id="UPA00219"/>
<gene>
    <name evidence="9 13" type="primary">murD</name>
    <name evidence="13" type="ORF">HHL09_17340</name>
</gene>
<keyword evidence="6 9" id="KW-0547">Nucleotide-binding</keyword>
<dbReference type="InterPro" id="IPR018109">
    <property type="entry name" value="Folylpolyglutamate_synth_CS"/>
</dbReference>
<keyword evidence="5 9" id="KW-0132">Cell division</keyword>
<dbReference type="GO" id="GO:0005524">
    <property type="term" value="F:ATP binding"/>
    <property type="evidence" value="ECO:0007669"/>
    <property type="project" value="UniProtKB-UniRule"/>
</dbReference>
<dbReference type="Gene3D" id="3.90.190.20">
    <property type="entry name" value="Mur ligase, C-terminal domain"/>
    <property type="match status" value="1"/>
</dbReference>
<keyword evidence="7 9" id="KW-0067">ATP-binding</keyword>
<keyword evidence="9 10" id="KW-0133">Cell shape</keyword>
<dbReference type="GO" id="GO:0008764">
    <property type="term" value="F:UDP-N-acetylmuramoylalanine-D-glutamate ligase activity"/>
    <property type="evidence" value="ECO:0007669"/>
    <property type="project" value="UniProtKB-UniRule"/>
</dbReference>
<comment type="similarity">
    <text evidence="9">Belongs to the MurCDEF family.</text>
</comment>
<keyword evidence="3 9" id="KW-0963">Cytoplasm</keyword>
<dbReference type="PROSITE" id="PS01011">
    <property type="entry name" value="FOLYLPOLYGLU_SYNT_1"/>
    <property type="match status" value="1"/>
</dbReference>
<dbReference type="SUPFAM" id="SSF53623">
    <property type="entry name" value="MurD-like peptide ligases, catalytic domain"/>
    <property type="match status" value="1"/>
</dbReference>
<comment type="subcellular location">
    <subcellularLocation>
        <location evidence="1 9 10">Cytoplasm</location>
    </subcellularLocation>
</comment>
<evidence type="ECO:0000256" key="1">
    <source>
        <dbReference type="ARBA" id="ARBA00004496"/>
    </source>
</evidence>
<evidence type="ECO:0000256" key="9">
    <source>
        <dbReference type="HAMAP-Rule" id="MF_00639"/>
    </source>
</evidence>
<keyword evidence="4 9" id="KW-0436">Ligase</keyword>
<evidence type="ECO:0000256" key="4">
    <source>
        <dbReference type="ARBA" id="ARBA00022598"/>
    </source>
</evidence>
<dbReference type="RefSeq" id="WP_169455873.1">
    <property type="nucleotide sequence ID" value="NZ_CP051774.1"/>
</dbReference>
<dbReference type="GO" id="GO:0004326">
    <property type="term" value="F:tetrahydrofolylpolyglutamate synthase activity"/>
    <property type="evidence" value="ECO:0007669"/>
    <property type="project" value="InterPro"/>
</dbReference>
<evidence type="ECO:0000313" key="14">
    <source>
        <dbReference type="Proteomes" id="UP000501812"/>
    </source>
</evidence>
<dbReference type="GO" id="GO:0051301">
    <property type="term" value="P:cell division"/>
    <property type="evidence" value="ECO:0007669"/>
    <property type="project" value="UniProtKB-KW"/>
</dbReference>
<feature type="domain" description="Mur ligase central" evidence="12">
    <location>
        <begin position="107"/>
        <end position="276"/>
    </location>
</feature>
<dbReference type="SUPFAM" id="SSF53244">
    <property type="entry name" value="MurD-like peptide ligases, peptide-binding domain"/>
    <property type="match status" value="1"/>
</dbReference>
<dbReference type="HAMAP" id="MF_00639">
    <property type="entry name" value="MurD"/>
    <property type="match status" value="1"/>
</dbReference>